<dbReference type="InterPro" id="IPR018391">
    <property type="entry name" value="PQQ_b-propeller_rpt"/>
</dbReference>
<dbReference type="EMBL" id="JAJITD010000006">
    <property type="protein sequence ID" value="MCC8393833.1"/>
    <property type="molecule type" value="Genomic_DNA"/>
</dbReference>
<evidence type="ECO:0000256" key="2">
    <source>
        <dbReference type="ARBA" id="ARBA00008156"/>
    </source>
</evidence>
<evidence type="ECO:0000313" key="7">
    <source>
        <dbReference type="Proteomes" id="UP001431019"/>
    </source>
</evidence>
<evidence type="ECO:0000256" key="3">
    <source>
        <dbReference type="ARBA" id="ARBA00023002"/>
    </source>
</evidence>
<dbReference type="InterPro" id="IPR011047">
    <property type="entry name" value="Quinoprotein_ADH-like_sf"/>
</dbReference>
<keyword evidence="7" id="KW-1185">Reference proteome</keyword>
<dbReference type="CDD" id="cd10280">
    <property type="entry name" value="PQQ_mGDH"/>
    <property type="match status" value="1"/>
</dbReference>
<keyword evidence="4" id="KW-1133">Transmembrane helix</keyword>
<comment type="cofactor">
    <cofactor evidence="1">
        <name>pyrroloquinoline quinone</name>
        <dbReference type="ChEBI" id="CHEBI:58442"/>
    </cofactor>
</comment>
<protein>
    <submittedName>
        <fullName evidence="6">Glucose/quinate/shikimate family membrane-bound PQQ-dependent dehydrogenase</fullName>
    </submittedName>
</protein>
<dbReference type="PANTHER" id="PTHR32303">
    <property type="entry name" value="QUINOPROTEIN ALCOHOL DEHYDROGENASE (CYTOCHROME C)"/>
    <property type="match status" value="1"/>
</dbReference>
<accession>A0ABS8JVB3</accession>
<dbReference type="SUPFAM" id="SSF50998">
    <property type="entry name" value="Quinoprotein alcohol dehydrogenase-like"/>
    <property type="match status" value="1"/>
</dbReference>
<gene>
    <name evidence="6" type="ORF">LJ656_14645</name>
</gene>
<comment type="caution">
    <text evidence="6">The sequence shown here is derived from an EMBL/GenBank/DDBJ whole genome shotgun (WGS) entry which is preliminary data.</text>
</comment>
<keyword evidence="4" id="KW-0472">Membrane</keyword>
<reference evidence="6 7" key="1">
    <citation type="submission" date="2021-11" db="EMBL/GenBank/DDBJ databases">
        <authorList>
            <person name="Oh E.-T."/>
            <person name="Kim S.-B."/>
        </authorList>
    </citation>
    <scope>NUCLEOTIDE SEQUENCE [LARGE SCALE GENOMIC DNA]</scope>
    <source>
        <strain evidence="6 7">MMS20-SJTR3</strain>
    </source>
</reference>
<dbReference type="NCBIfam" id="TIGR03074">
    <property type="entry name" value="PQQ_membr_DH"/>
    <property type="match status" value="1"/>
</dbReference>
<feature type="transmembrane region" description="Helical" evidence="4">
    <location>
        <begin position="65"/>
        <end position="82"/>
    </location>
</feature>
<organism evidence="6 7">
    <name type="scientific">Paraburkholderia sejongensis</name>
    <dbReference type="NCBI Taxonomy" id="2886946"/>
    <lineage>
        <taxon>Bacteria</taxon>
        <taxon>Pseudomonadati</taxon>
        <taxon>Pseudomonadota</taxon>
        <taxon>Betaproteobacteria</taxon>
        <taxon>Burkholderiales</taxon>
        <taxon>Burkholderiaceae</taxon>
        <taxon>Paraburkholderia</taxon>
    </lineage>
</organism>
<proteinExistence type="inferred from homology"/>
<dbReference type="RefSeq" id="WP_230510128.1">
    <property type="nucleotide sequence ID" value="NZ_JAJITD010000006.1"/>
</dbReference>
<dbReference type="Gene3D" id="2.140.10.10">
    <property type="entry name" value="Quinoprotein alcohol dehydrogenase-like superfamily"/>
    <property type="match status" value="2"/>
</dbReference>
<feature type="transmembrane region" description="Helical" evidence="4">
    <location>
        <begin position="97"/>
        <end position="114"/>
    </location>
</feature>
<dbReference type="Pfam" id="PF01011">
    <property type="entry name" value="PQQ"/>
    <property type="match status" value="1"/>
</dbReference>
<feature type="transmembrane region" description="Helical" evidence="4">
    <location>
        <begin position="126"/>
        <end position="144"/>
    </location>
</feature>
<dbReference type="InterPro" id="IPR017511">
    <property type="entry name" value="PQQ_mDH"/>
</dbReference>
<keyword evidence="4" id="KW-0812">Transmembrane</keyword>
<feature type="transmembrane region" description="Helical" evidence="4">
    <location>
        <begin position="42"/>
        <end position="60"/>
    </location>
</feature>
<evidence type="ECO:0000313" key="6">
    <source>
        <dbReference type="EMBL" id="MCC8393833.1"/>
    </source>
</evidence>
<dbReference type="Proteomes" id="UP001431019">
    <property type="component" value="Unassembled WGS sequence"/>
</dbReference>
<keyword evidence="3" id="KW-0560">Oxidoreductase</keyword>
<feature type="transmembrane region" description="Helical" evidence="4">
    <location>
        <begin position="12"/>
        <end position="36"/>
    </location>
</feature>
<comment type="similarity">
    <text evidence="2">Belongs to the bacterial PQQ dehydrogenase family.</text>
</comment>
<feature type="domain" description="Pyrrolo-quinoline quinone repeat" evidence="5">
    <location>
        <begin position="173"/>
        <end position="785"/>
    </location>
</feature>
<sequence length="811" mass="86836">MGTTAPVPKSRTALRISAALFILIGLFTAIGGIKLVSLGGSPYYLIAGVVVIVTGALMLAARRSALFLFAVFLLASTVWALVEVKLDWWQLLPRLDVWFIMGLWLLLPFVRNRLGAPDDEKRNGGVALGGALIVSAAVGVVSLFTNPHGVTGQLERTGTSVATAAPKQADGDWQAFGRSPSGQRYSPLTQITPANAGKLELAWSFRTGDVAGPNDPSETTYENTPLKIDNTLYVCTPHSRVIALDATTGKQLWDFDPQIQSPTGTFKNWEHMTCRGVSYYDAAAYAQSAAAVSAPGGNAAVKASTTDQQCPRRIYLPTADARLIAINADTGKVCEGFGDKGTVNLLTKNLDGTVMPGGYYSTSPPAITRNLVIIGGHVTDNYSTTEPSGVVRAFDVSDGHLVWNWDSGNPDATEPLKPGQHYVRNSPNMWSVMSVDEKNGLVYLPLGNQMPDQWGGNRTPASEKFSAGVVALHVENGKVAWNYQFTHHDLWDMDVGGQPTLMDIKTADGVKPALLASTKQGSIYVLNRLTGEPLVPIAEVPRPATTIPDDHTSPTQPLSAINFMPEPLTEASMWGTTPFDMLWCRIKFKSLRYEGPFTPPSEQGSIVYPGNFGVFDWGGISVDPVRQIALVNPDAMAFYDTLIPREKVGSGNESTSETAGIHPNTGAPYAVAMSPLLAPWGIPCQAPPWGYVAAVDLTTNQVIWKHKNGTVRDSAPLPIPLPLGVPSLGGMVSTAGGVTFLGGTLDYYLRAYDVSNGKQLWEGRLPAGGQANPMTYMGADGRQYVLIVAGGHGSLGTKQGDYVMSYALPKQ</sequence>
<evidence type="ECO:0000259" key="5">
    <source>
        <dbReference type="Pfam" id="PF01011"/>
    </source>
</evidence>
<evidence type="ECO:0000256" key="4">
    <source>
        <dbReference type="SAM" id="Phobius"/>
    </source>
</evidence>
<evidence type="ECO:0000256" key="1">
    <source>
        <dbReference type="ARBA" id="ARBA00001931"/>
    </source>
</evidence>
<dbReference type="InterPro" id="IPR002372">
    <property type="entry name" value="PQQ_rpt_dom"/>
</dbReference>
<dbReference type="PANTHER" id="PTHR32303:SF4">
    <property type="entry name" value="QUINOPROTEIN GLUCOSE DEHYDROGENASE"/>
    <property type="match status" value="1"/>
</dbReference>
<name>A0ABS8JVB3_9BURK</name>
<dbReference type="SMART" id="SM00564">
    <property type="entry name" value="PQQ"/>
    <property type="match status" value="5"/>
</dbReference>